<dbReference type="GO" id="GO:0016787">
    <property type="term" value="F:hydrolase activity"/>
    <property type="evidence" value="ECO:0007669"/>
    <property type="project" value="UniProtKB-KW"/>
</dbReference>
<dbReference type="InterPro" id="IPR011067">
    <property type="entry name" value="Plasmid_toxin/cell-grow_inhib"/>
</dbReference>
<dbReference type="Proteomes" id="UP000033661">
    <property type="component" value="Unassembled WGS sequence"/>
</dbReference>
<accession>A0A0F3QEL3</accession>
<keyword evidence="1 2" id="KW-0378">Hydrolase</keyword>
<dbReference type="EMBL" id="LAOI01000001">
    <property type="protein sequence ID" value="KJV90576.1"/>
    <property type="molecule type" value="Genomic_DNA"/>
</dbReference>
<keyword evidence="1" id="KW-0255">Endonuclease</keyword>
<dbReference type="Pfam" id="PF02452">
    <property type="entry name" value="PemK_toxin"/>
    <property type="match status" value="1"/>
</dbReference>
<organism evidence="2 3">
    <name type="scientific">Rickettsia bellii str. RML An4</name>
    <dbReference type="NCBI Taxonomy" id="1359193"/>
    <lineage>
        <taxon>Bacteria</taxon>
        <taxon>Pseudomonadati</taxon>
        <taxon>Pseudomonadota</taxon>
        <taxon>Alphaproteobacteria</taxon>
        <taxon>Rickettsiales</taxon>
        <taxon>Rickettsiaceae</taxon>
        <taxon>Rickettsieae</taxon>
        <taxon>Rickettsia</taxon>
        <taxon>belli group</taxon>
    </lineage>
</organism>
<dbReference type="GO" id="GO:0003677">
    <property type="term" value="F:DNA binding"/>
    <property type="evidence" value="ECO:0007669"/>
    <property type="project" value="InterPro"/>
</dbReference>
<evidence type="ECO:0000313" key="2">
    <source>
        <dbReference type="EMBL" id="KJV90576.1"/>
    </source>
</evidence>
<dbReference type="RefSeq" id="WP_011478024.1">
    <property type="nucleotide sequence ID" value="NZ_LAOI01000001.1"/>
</dbReference>
<evidence type="ECO:0000313" key="3">
    <source>
        <dbReference type="Proteomes" id="UP000033661"/>
    </source>
</evidence>
<dbReference type="Gene3D" id="2.30.30.110">
    <property type="match status" value="1"/>
</dbReference>
<dbReference type="GO" id="GO:0016075">
    <property type="term" value="P:rRNA catabolic process"/>
    <property type="evidence" value="ECO:0007669"/>
    <property type="project" value="TreeGrafter"/>
</dbReference>
<dbReference type="PIRSF" id="PIRSF033490">
    <property type="entry name" value="MazF"/>
    <property type="match status" value="1"/>
</dbReference>
<sequence length="108" mass="12214">MKRGEIWWVNFDPSVGGEINKIRPAIIISNDAANEVLNRIQVIPLTSNVSKCYPWEVYVIVNGKQSKAMTDQIMTASKLRLKSKISTITSQEMLSLEYALKLQLGIYL</sequence>
<dbReference type="GO" id="GO:0006402">
    <property type="term" value="P:mRNA catabolic process"/>
    <property type="evidence" value="ECO:0007669"/>
    <property type="project" value="TreeGrafter"/>
</dbReference>
<reference evidence="2 3" key="1">
    <citation type="submission" date="2015-02" db="EMBL/GenBank/DDBJ databases">
        <title>Genome Sequencing of Rickettsiales.</title>
        <authorList>
            <person name="Daugherty S.C."/>
            <person name="Su Q."/>
            <person name="Abolude K."/>
            <person name="Beier-Sexton M."/>
            <person name="Carlyon J.A."/>
            <person name="Carter R."/>
            <person name="Day N.P."/>
            <person name="Dumler S.J."/>
            <person name="Dyachenko V."/>
            <person name="Godinez A."/>
            <person name="Kurtti T.J."/>
            <person name="Lichay M."/>
            <person name="Mullins K.E."/>
            <person name="Ott S."/>
            <person name="Pappas-Brown V."/>
            <person name="Paris D.H."/>
            <person name="Patel P."/>
            <person name="Richards A.L."/>
            <person name="Sadzewicz L."/>
            <person name="Sears K."/>
            <person name="Seidman D."/>
            <person name="Sengamalay N."/>
            <person name="Stenos J."/>
            <person name="Tallon L.J."/>
            <person name="Vincent G."/>
            <person name="Fraser C.M."/>
            <person name="Munderloh U."/>
            <person name="Dunning-Hotopp J.C."/>
        </authorList>
    </citation>
    <scope>NUCLEOTIDE SEQUENCE [LARGE SCALE GENOMIC DNA]</scope>
    <source>
        <strain evidence="2 3">RML An4</strain>
    </source>
</reference>
<dbReference type="PANTHER" id="PTHR33988">
    <property type="entry name" value="ENDORIBONUCLEASE MAZF-RELATED"/>
    <property type="match status" value="1"/>
</dbReference>
<comment type="similarity">
    <text evidence="1">Belongs to the PemK/MazF family.</text>
</comment>
<evidence type="ECO:0000256" key="1">
    <source>
        <dbReference type="PIRNR" id="PIRNR033490"/>
    </source>
</evidence>
<dbReference type="InterPro" id="IPR003477">
    <property type="entry name" value="PemK-like"/>
</dbReference>
<protein>
    <recommendedName>
        <fullName evidence="1">mRNA interferase</fullName>
        <ecNumber evidence="1">3.1.-.-</ecNumber>
    </recommendedName>
</protein>
<dbReference type="SUPFAM" id="SSF50118">
    <property type="entry name" value="Cell growth inhibitor/plasmid maintenance toxic component"/>
    <property type="match status" value="1"/>
</dbReference>
<dbReference type="PATRIC" id="fig|1359193.3.peg.1536"/>
<name>A0A0F3QEL3_RICBE</name>
<dbReference type="EC" id="3.1.-.-" evidence="1"/>
<keyword evidence="1" id="KW-0540">Nuclease</keyword>
<comment type="function">
    <text evidence="1">Toxic component of a type II toxin-antitoxin (TA) system.</text>
</comment>
<comment type="caution">
    <text evidence="2">The sequence shown here is derived from an EMBL/GenBank/DDBJ whole genome shotgun (WGS) entry which is preliminary data.</text>
</comment>
<keyword evidence="3" id="KW-1185">Reference proteome</keyword>
<dbReference type="AlphaFoldDB" id="A0A0F3QEL3"/>
<gene>
    <name evidence="2" type="primary">mazF9</name>
    <name evidence="2" type="ORF">RBEAN4_1584</name>
</gene>
<proteinExistence type="inferred from homology"/>
<dbReference type="GO" id="GO:0004521">
    <property type="term" value="F:RNA endonuclease activity"/>
    <property type="evidence" value="ECO:0007669"/>
    <property type="project" value="TreeGrafter"/>
</dbReference>